<dbReference type="Pfam" id="PF14291">
    <property type="entry name" value="DUF4371"/>
    <property type="match status" value="1"/>
</dbReference>
<proteinExistence type="predicted"/>
<evidence type="ECO:0000259" key="2">
    <source>
        <dbReference type="Pfam" id="PF14291"/>
    </source>
</evidence>
<dbReference type="InterPro" id="IPR025398">
    <property type="entry name" value="DUF4371"/>
</dbReference>
<gene>
    <name evidence="3" type="ORF">LITE_LOCUS22386</name>
</gene>
<evidence type="ECO:0008006" key="5">
    <source>
        <dbReference type="Google" id="ProtNLM"/>
    </source>
</evidence>
<dbReference type="InterPro" id="IPR012337">
    <property type="entry name" value="RNaseH-like_sf"/>
</dbReference>
<feature type="domain" description="DUF4371" evidence="2">
    <location>
        <begin position="1"/>
        <end position="175"/>
    </location>
</feature>
<protein>
    <recommendedName>
        <fullName evidence="5">DUF4371 domain-containing protein</fullName>
    </recommendedName>
</protein>
<dbReference type="AlphaFoldDB" id="A0AAV0L6V3"/>
<organism evidence="3 4">
    <name type="scientific">Linum tenue</name>
    <dbReference type="NCBI Taxonomy" id="586396"/>
    <lineage>
        <taxon>Eukaryota</taxon>
        <taxon>Viridiplantae</taxon>
        <taxon>Streptophyta</taxon>
        <taxon>Embryophyta</taxon>
        <taxon>Tracheophyta</taxon>
        <taxon>Spermatophyta</taxon>
        <taxon>Magnoliopsida</taxon>
        <taxon>eudicotyledons</taxon>
        <taxon>Gunneridae</taxon>
        <taxon>Pentapetalae</taxon>
        <taxon>rosids</taxon>
        <taxon>fabids</taxon>
        <taxon>Malpighiales</taxon>
        <taxon>Linaceae</taxon>
        <taxon>Linum</taxon>
    </lineage>
</organism>
<feature type="non-terminal residue" evidence="3">
    <location>
        <position position="1"/>
    </location>
</feature>
<evidence type="ECO:0000259" key="1">
    <source>
        <dbReference type="Pfam" id="PF05699"/>
    </source>
</evidence>
<dbReference type="GO" id="GO:0046983">
    <property type="term" value="F:protein dimerization activity"/>
    <property type="evidence" value="ECO:0007669"/>
    <property type="project" value="InterPro"/>
</dbReference>
<dbReference type="SUPFAM" id="SSF53098">
    <property type="entry name" value="Ribonuclease H-like"/>
    <property type="match status" value="1"/>
</dbReference>
<dbReference type="PANTHER" id="PTHR11697:SF230">
    <property type="entry name" value="ZINC FINGER, MYM DOMAIN CONTAINING 1"/>
    <property type="match status" value="1"/>
</dbReference>
<dbReference type="InterPro" id="IPR008906">
    <property type="entry name" value="HATC_C_dom"/>
</dbReference>
<dbReference type="PANTHER" id="PTHR11697">
    <property type="entry name" value="GENERAL TRANSCRIPTION FACTOR 2-RELATED ZINC FINGER PROTEIN"/>
    <property type="match status" value="1"/>
</dbReference>
<comment type="caution">
    <text evidence="3">The sequence shown here is derived from an EMBL/GenBank/DDBJ whole genome shotgun (WGS) entry which is preliminary data.</text>
</comment>
<dbReference type="EMBL" id="CAMGYJ010000006">
    <property type="protein sequence ID" value="CAI0429966.1"/>
    <property type="molecule type" value="Genomic_DNA"/>
</dbReference>
<dbReference type="Proteomes" id="UP001154282">
    <property type="component" value="Unassembled WGS sequence"/>
</dbReference>
<evidence type="ECO:0000313" key="4">
    <source>
        <dbReference type="Proteomes" id="UP001154282"/>
    </source>
</evidence>
<accession>A0AAV0L6V3</accession>
<reference evidence="3" key="1">
    <citation type="submission" date="2022-08" db="EMBL/GenBank/DDBJ databases">
        <authorList>
            <person name="Gutierrez-Valencia J."/>
        </authorList>
    </citation>
    <scope>NUCLEOTIDE SEQUENCE</scope>
</reference>
<keyword evidence="4" id="KW-1185">Reference proteome</keyword>
<dbReference type="Pfam" id="PF05699">
    <property type="entry name" value="Dimer_Tnp_hAT"/>
    <property type="match status" value="1"/>
</dbReference>
<name>A0AAV0L6V3_9ROSI</name>
<evidence type="ECO:0000313" key="3">
    <source>
        <dbReference type="EMBL" id="CAI0429966.1"/>
    </source>
</evidence>
<sequence length="550" mass="62742">IRLVASLDCIRWLVVNGLSFRGHDESATSSNRGNFLQLLDFHALGREDVQRVVGRNAPKNLQLTSPKIQRDLIHAMACEMTKKIIAEIGNNFFCILVDETRDISMKEQMAIVLRYVNSDGCVMERFLCTSHVQNTKALTLKKEIEAMLLKHGLSMSMIRGQGYDGASNMKGEINGLKTLILAENSSAYYIHCFAHQLQLALVAVAENHKEVGDFFTTVNSVTSLVAGSCKRADMVRDSQTRKLAEAIAANEQETGQGLNQEMSLKRPGDTRWGSYYGALLNFEHLFSTIINVLERIEDDPSTEPKTASHAWRMLITIQDFRFVFILKLMIEVLAITNELSLALQRRDQDIVNAMKLVRVGKTRLQEMRDRGWESLLEDVILFCTKESVHVLGMDDEYVLPGRSRRKAPQITNLHHYQVELYYSVLDMQLQELNNRFDEVNTRLLTCMASLSPENEFAAFDREKLVSLTRFYPTEFGHLSDSFLLRDFENYYHSVKNDELFHGLKGIDELCQLMVKTKVNLSYPWVYLLLKVVLTLPVATASVERAFSKLY</sequence>
<feature type="domain" description="HAT C-terminal dimerisation" evidence="1">
    <location>
        <begin position="519"/>
        <end position="549"/>
    </location>
</feature>
<dbReference type="InterPro" id="IPR055298">
    <property type="entry name" value="AtLOH3-like"/>
</dbReference>